<dbReference type="KEGG" id="vg:14536724"/>
<reference evidence="3 6" key="2">
    <citation type="journal article" date="2013" name="Genome Announc.">
        <title>Complete genome sequence of pathogenic Guinea pig cytomegalovirus from salivary gland homogenates of infected animals.</title>
        <authorList>
            <person name="Yang D."/>
            <person name="Tamburro K."/>
            <person name="Dittmer D."/>
            <person name="Cui X."/>
            <person name="McVoy M.A."/>
            <person name="Hernandez-Alvarado N."/>
            <person name="Schleiss M.R."/>
        </authorList>
    </citation>
    <scope>NUCLEOTIDE SEQUENCE [LARGE SCALE GENOMIC DNA]</scope>
    <source>
        <strain evidence="3">21222</strain>
    </source>
</reference>
<evidence type="ECO:0000259" key="2">
    <source>
        <dbReference type="PROSITE" id="PS50835"/>
    </source>
</evidence>
<gene>
    <name evidence="4" type="primary">gp147</name>
</gene>
<dbReference type="EMBL" id="AB592928">
    <property type="protein sequence ID" value="BAJ78586.1"/>
    <property type="molecule type" value="Genomic_DNA"/>
</dbReference>
<keyword evidence="1" id="KW-0472">Membrane</keyword>
<evidence type="ECO:0000256" key="1">
    <source>
        <dbReference type="SAM" id="Phobius"/>
    </source>
</evidence>
<keyword evidence="1" id="KW-1133">Transmembrane helix</keyword>
<dbReference type="Proteomes" id="UP000132784">
    <property type="component" value="Segment"/>
</dbReference>
<evidence type="ECO:0000313" key="4">
    <source>
        <dbReference type="EMBL" id="BAJ78586.1"/>
    </source>
</evidence>
<dbReference type="GeneID" id="14536724"/>
<sequence>MSLRTCDIRAAWPLMIAAIVLRLDQQAASPYVSVSKDLRLAMHVTYNSSWVSDPTIVLHLSEEPAIRFTVNETTNHVAGVSVAHWIDVNLTRFYTKNLAPYILAFVNDTEFIRNNGSSLTNGSDTLQLAMGCSVPSTRSFNWKAYWSYGHNGSTWQECNSTTSSDWLMPCGNDTDLVTPVANSSDLELHLRGVVHNETVAAFVRYDCYRTVVGGRHYDRRFWSQVSDFSRPTLRTHVVNETDDGSNVTKMCCTITGTSIVKPHVAWYDSTSNSYHYTARQERLPLGNGTYLERGCMNITNETDVRRYECSLYYTVSFDGRSDAYLLSVANGSWTSIFMSPPLRGAERRAEVERGYVGLFCAALLVLFIVCACVIWGCRNFKPTRPLAVWFVRDVDDDRAYLVG</sequence>
<dbReference type="SUPFAM" id="SSF54452">
    <property type="entry name" value="MHC antigen-recognition domain"/>
    <property type="match status" value="1"/>
</dbReference>
<feature type="transmembrane region" description="Helical" evidence="1">
    <location>
        <begin position="355"/>
        <end position="377"/>
    </location>
</feature>
<dbReference type="PROSITE" id="PS50835">
    <property type="entry name" value="IG_LIKE"/>
    <property type="match status" value="1"/>
</dbReference>
<evidence type="ECO:0000313" key="3">
    <source>
        <dbReference type="EMBL" id="AGE11601.1"/>
    </source>
</evidence>
<feature type="domain" description="Ig-like" evidence="2">
    <location>
        <begin position="231"/>
        <end position="327"/>
    </location>
</feature>
<reference evidence="4 5" key="1">
    <citation type="journal article" date="2011" name="J. Gen. Virol.">
        <title>Re-evaluation of the genome sequence of guinea pig cytomegalovirus.</title>
        <authorList>
            <person name="Kanai K."/>
            <person name="Yamada S."/>
            <person name="Yamamoto Y."/>
            <person name="Fukui Y."/>
            <person name="Kurane I."/>
            <person name="Inoue N."/>
        </authorList>
    </citation>
    <scope>NUCLEOTIDE SEQUENCE [LARGE SCALE GENOMIC DNA]</scope>
    <source>
        <strain evidence="4">22122</strain>
    </source>
</reference>
<accession>E9RHD4</accession>
<dbReference type="Proteomes" id="UP000102041">
    <property type="component" value="Segment"/>
</dbReference>
<evidence type="ECO:0000313" key="5">
    <source>
        <dbReference type="Proteomes" id="UP000102041"/>
    </source>
</evidence>
<keyword evidence="6" id="KW-1185">Reference proteome</keyword>
<protein>
    <submittedName>
        <fullName evidence="3 4">Gp147</fullName>
    </submittedName>
</protein>
<organism evidence="4 5">
    <name type="scientific">Guinea pig cytomegalovirus (strain 22122)</name>
    <name type="common">GPCMV</name>
    <dbReference type="NCBI Taxonomy" id="103920"/>
    <lineage>
        <taxon>Viruses</taxon>
        <taxon>Duplodnaviria</taxon>
        <taxon>Heunggongvirae</taxon>
        <taxon>Peploviricota</taxon>
        <taxon>Herviviricetes</taxon>
        <taxon>Herpesvirales</taxon>
        <taxon>Orthoherpesviridae</taxon>
        <taxon>Betaherpesvirinae</taxon>
        <taxon>Quwivirus</taxon>
        <taxon>Quwivirus caviidbeta2</taxon>
    </lineage>
</organism>
<proteinExistence type="predicted"/>
<dbReference type="EMBL" id="KC503762">
    <property type="protein sequence ID" value="AGE11601.1"/>
    <property type="molecule type" value="Genomic_DNA"/>
</dbReference>
<organismHost>
    <name type="scientific">Cavia porcellus</name>
    <name type="common">Guinea pig</name>
    <dbReference type="NCBI Taxonomy" id="10141"/>
</organismHost>
<dbReference type="InterPro" id="IPR011162">
    <property type="entry name" value="MHC_I/II-like_Ag-recog"/>
</dbReference>
<name>E9RHD4_GPCMV</name>
<evidence type="ECO:0000313" key="6">
    <source>
        <dbReference type="Proteomes" id="UP000132784"/>
    </source>
</evidence>
<dbReference type="RefSeq" id="YP_007417897.1">
    <property type="nucleotide sequence ID" value="NC_020231.1"/>
</dbReference>
<dbReference type="InterPro" id="IPR007110">
    <property type="entry name" value="Ig-like_dom"/>
</dbReference>
<keyword evidence="1" id="KW-0812">Transmembrane</keyword>